<dbReference type="PANTHER" id="PTHR32027">
    <property type="entry name" value="CYTOSINE DEAMINASE"/>
    <property type="match status" value="1"/>
</dbReference>
<name>A0A1X7J440_9BACL</name>
<reference evidence="2 3" key="1">
    <citation type="submission" date="2017-04" db="EMBL/GenBank/DDBJ databases">
        <authorList>
            <person name="Afonso C.L."/>
            <person name="Miller P.J."/>
            <person name="Scott M.A."/>
            <person name="Spackman E."/>
            <person name="Goraichik I."/>
            <person name="Dimitrov K.M."/>
            <person name="Suarez D.L."/>
            <person name="Swayne D.E."/>
        </authorList>
    </citation>
    <scope>NUCLEOTIDE SEQUENCE [LARGE SCALE GENOMIC DNA]</scope>
    <source>
        <strain evidence="2 3">11</strain>
    </source>
</reference>
<proteinExistence type="predicted"/>
<organism evidence="2 3">
    <name type="scientific">Paenibacillus aquistagni</name>
    <dbReference type="NCBI Taxonomy" id="1852522"/>
    <lineage>
        <taxon>Bacteria</taxon>
        <taxon>Bacillati</taxon>
        <taxon>Bacillota</taxon>
        <taxon>Bacilli</taxon>
        <taxon>Bacillales</taxon>
        <taxon>Paenibacillaceae</taxon>
        <taxon>Paenibacillus</taxon>
    </lineage>
</organism>
<sequence>MSSAYWLTNVRLESGYEQEHDQVIGTRTELAHIRIDGGTIAEIVPAAELIQDALPKHDAREQLLLPSFLESHLHLDKTYYGGPWQAVRPAESIFARIEQEEKLLPQLIPVAEERAAKLLDLIIGHGSTYVRGHVNIDPVSGLKGLEAVKRTLERYQDKIDAELVAFTQHGLLRSHAEQLVRDAVRNGASHIGSVDPAVVDGDREKSLNLLMQIAVEENASIDIHVHESGPSGIETLSLLAKLTEDAGWQGRVTVSHAFAFAAADFNEVKELAEQFAALQIDIASTVPIGRLHMPLPALQQLGVSVGLGNDSIIDHWSPFGMGDNLEKAQRYAELYGRSQEHLLSQTLGVITGSVTPLNAEGTQVWPYVGAVASMVLVQASCTAEAVARRSARTAVFHKGNLAAGSI</sequence>
<dbReference type="STRING" id="1852522.SAMN06295960_1169"/>
<dbReference type="AlphaFoldDB" id="A0A1X7J440"/>
<protein>
    <submittedName>
        <fullName evidence="2">Cytosine/adenosine deaminase</fullName>
    </submittedName>
</protein>
<dbReference type="Gene3D" id="2.30.40.10">
    <property type="entry name" value="Urease, subunit C, domain 1"/>
    <property type="match status" value="1"/>
</dbReference>
<evidence type="ECO:0000313" key="2">
    <source>
        <dbReference type="EMBL" id="SMG22273.1"/>
    </source>
</evidence>
<dbReference type="CDD" id="cd01293">
    <property type="entry name" value="Bact_CD"/>
    <property type="match status" value="1"/>
</dbReference>
<dbReference type="NCBIfam" id="NF005312">
    <property type="entry name" value="PRK06846.1"/>
    <property type="match status" value="1"/>
</dbReference>
<gene>
    <name evidence="2" type="ORF">SAMN06295960_1169</name>
</gene>
<dbReference type="InterPro" id="IPR032466">
    <property type="entry name" value="Metal_Hydrolase"/>
</dbReference>
<dbReference type="SUPFAM" id="SSF51556">
    <property type="entry name" value="Metallo-dependent hydrolases"/>
    <property type="match status" value="1"/>
</dbReference>
<dbReference type="Pfam" id="PF07969">
    <property type="entry name" value="Amidohydro_3"/>
    <property type="match status" value="1"/>
</dbReference>
<dbReference type="Proteomes" id="UP000193834">
    <property type="component" value="Unassembled WGS sequence"/>
</dbReference>
<dbReference type="EMBL" id="FXAZ01000001">
    <property type="protein sequence ID" value="SMG22273.1"/>
    <property type="molecule type" value="Genomic_DNA"/>
</dbReference>
<accession>A0A1X7J440</accession>
<dbReference type="InterPro" id="IPR013108">
    <property type="entry name" value="Amidohydro_3"/>
</dbReference>
<dbReference type="GO" id="GO:0016814">
    <property type="term" value="F:hydrolase activity, acting on carbon-nitrogen (but not peptide) bonds, in cyclic amidines"/>
    <property type="evidence" value="ECO:0007669"/>
    <property type="project" value="TreeGrafter"/>
</dbReference>
<feature type="domain" description="Amidohydrolase 3" evidence="1">
    <location>
        <begin position="58"/>
        <end position="378"/>
    </location>
</feature>
<keyword evidence="3" id="KW-1185">Reference proteome</keyword>
<dbReference type="PANTHER" id="PTHR32027:SF9">
    <property type="entry name" value="BLL3847 PROTEIN"/>
    <property type="match status" value="1"/>
</dbReference>
<dbReference type="Gene3D" id="3.20.20.140">
    <property type="entry name" value="Metal-dependent hydrolases"/>
    <property type="match status" value="1"/>
</dbReference>
<dbReference type="RefSeq" id="WP_176228856.1">
    <property type="nucleotide sequence ID" value="NZ_FXAZ01000001.1"/>
</dbReference>
<evidence type="ECO:0000259" key="1">
    <source>
        <dbReference type="Pfam" id="PF07969"/>
    </source>
</evidence>
<evidence type="ECO:0000313" key="3">
    <source>
        <dbReference type="Proteomes" id="UP000193834"/>
    </source>
</evidence>
<dbReference type="InterPro" id="IPR052349">
    <property type="entry name" value="Metallo-hydrolase_Enzymes"/>
</dbReference>
<dbReference type="InterPro" id="IPR011059">
    <property type="entry name" value="Metal-dep_hydrolase_composite"/>
</dbReference>